<comment type="caution">
    <text evidence="5">The sequence shown here is derived from an EMBL/GenBank/DDBJ whole genome shotgun (WGS) entry which is preliminary data.</text>
</comment>
<organism evidence="5 6">
    <name type="scientific">Roseomonas acroporae</name>
    <dbReference type="NCBI Taxonomy" id="2937791"/>
    <lineage>
        <taxon>Bacteria</taxon>
        <taxon>Pseudomonadati</taxon>
        <taxon>Pseudomonadota</taxon>
        <taxon>Alphaproteobacteria</taxon>
        <taxon>Acetobacterales</taxon>
        <taxon>Roseomonadaceae</taxon>
        <taxon>Roseomonas</taxon>
    </lineage>
</organism>
<evidence type="ECO:0000313" key="6">
    <source>
        <dbReference type="Proteomes" id="UP001139516"/>
    </source>
</evidence>
<name>A0A9X1YA42_9PROT</name>
<sequence>MSMAPSSTPPTIWGRVNSSNVMKVLWLCAELGIEPRRIDAGMEFGRVRDPDYLAMNPNARVPTLSEADGFTLWESNSICRYLCRTRAPESPIYPEAPRARADVERWMDWQLATLATGMTPLFWGLVRTPEPERNPKALARALDDASAAWRIVEARLEGREHVCGGLTLADVALGPFLHRWFELPTARPDLPRLRGWYERLRARPAYATHVAGVPMT</sequence>
<dbReference type="SFLD" id="SFLDG01150">
    <property type="entry name" value="Main.1:_Beta-like"/>
    <property type="match status" value="1"/>
</dbReference>
<evidence type="ECO:0000313" key="5">
    <source>
        <dbReference type="EMBL" id="MCK8786348.1"/>
    </source>
</evidence>
<dbReference type="InterPro" id="IPR004045">
    <property type="entry name" value="Glutathione_S-Trfase_N"/>
</dbReference>
<dbReference type="AlphaFoldDB" id="A0A9X1YA42"/>
<dbReference type="SFLD" id="SFLDG00358">
    <property type="entry name" value="Main_(cytGST)"/>
    <property type="match status" value="1"/>
</dbReference>
<keyword evidence="6" id="KW-1185">Reference proteome</keyword>
<dbReference type="FunFam" id="3.40.30.10:FF:000039">
    <property type="entry name" value="Glutathione S-transferase domain"/>
    <property type="match status" value="1"/>
</dbReference>
<dbReference type="Gene3D" id="1.20.1050.10">
    <property type="match status" value="1"/>
</dbReference>
<dbReference type="Proteomes" id="UP001139516">
    <property type="component" value="Unassembled WGS sequence"/>
</dbReference>
<reference evidence="5" key="1">
    <citation type="submission" date="2022-04" db="EMBL/GenBank/DDBJ databases">
        <title>Roseomonas acroporae sp. nov., isolated from coral Acropora digitifera.</title>
        <authorList>
            <person name="Sun H."/>
        </authorList>
    </citation>
    <scope>NUCLEOTIDE SEQUENCE</scope>
    <source>
        <strain evidence="5">NAR14</strain>
    </source>
</reference>
<gene>
    <name evidence="5" type="ORF">M0638_18380</name>
</gene>
<evidence type="ECO:0000259" key="4">
    <source>
        <dbReference type="PROSITE" id="PS50405"/>
    </source>
</evidence>
<proteinExistence type="inferred from homology"/>
<dbReference type="RefSeq" id="WP_248668463.1">
    <property type="nucleotide sequence ID" value="NZ_JALPRX010000080.1"/>
</dbReference>
<dbReference type="InterPro" id="IPR010987">
    <property type="entry name" value="Glutathione-S-Trfase_C-like"/>
</dbReference>
<dbReference type="Gene3D" id="3.40.30.10">
    <property type="entry name" value="Glutaredoxin"/>
    <property type="match status" value="1"/>
</dbReference>
<dbReference type="Pfam" id="PF02798">
    <property type="entry name" value="GST_N"/>
    <property type="match status" value="1"/>
</dbReference>
<dbReference type="PANTHER" id="PTHR44051:SF19">
    <property type="entry name" value="DISULFIDE-BOND OXIDOREDUCTASE YFCG"/>
    <property type="match status" value="1"/>
</dbReference>
<protein>
    <submittedName>
        <fullName evidence="5">Glutathione S-transferase</fullName>
    </submittedName>
</protein>
<dbReference type="GO" id="GO:0016740">
    <property type="term" value="F:transferase activity"/>
    <property type="evidence" value="ECO:0007669"/>
    <property type="project" value="UniProtKB-KW"/>
</dbReference>
<dbReference type="InterPro" id="IPR036249">
    <property type="entry name" value="Thioredoxin-like_sf"/>
</dbReference>
<dbReference type="EMBL" id="JALPRX010000080">
    <property type="protein sequence ID" value="MCK8786348.1"/>
    <property type="molecule type" value="Genomic_DNA"/>
</dbReference>
<dbReference type="CDD" id="cd03047">
    <property type="entry name" value="GST_N_2"/>
    <property type="match status" value="1"/>
</dbReference>
<keyword evidence="2" id="KW-0808">Transferase</keyword>
<dbReference type="SUPFAM" id="SSF52833">
    <property type="entry name" value="Thioredoxin-like"/>
    <property type="match status" value="1"/>
</dbReference>
<dbReference type="PROSITE" id="PS50404">
    <property type="entry name" value="GST_NTER"/>
    <property type="match status" value="1"/>
</dbReference>
<dbReference type="InterPro" id="IPR040079">
    <property type="entry name" value="Glutathione_S-Trfase"/>
</dbReference>
<dbReference type="SUPFAM" id="SSF47616">
    <property type="entry name" value="GST C-terminal domain-like"/>
    <property type="match status" value="1"/>
</dbReference>
<dbReference type="SFLD" id="SFLDS00019">
    <property type="entry name" value="Glutathione_Transferase_(cytos"/>
    <property type="match status" value="1"/>
</dbReference>
<dbReference type="Pfam" id="PF13410">
    <property type="entry name" value="GST_C_2"/>
    <property type="match status" value="1"/>
</dbReference>
<feature type="domain" description="GST N-terminal" evidence="3">
    <location>
        <begin position="8"/>
        <end position="90"/>
    </location>
</feature>
<comment type="similarity">
    <text evidence="1">Belongs to the GST superfamily.</text>
</comment>
<accession>A0A9X1YA42</accession>
<evidence type="ECO:0000256" key="1">
    <source>
        <dbReference type="ARBA" id="ARBA00007409"/>
    </source>
</evidence>
<dbReference type="InterPro" id="IPR036282">
    <property type="entry name" value="Glutathione-S-Trfase_C_sf"/>
</dbReference>
<feature type="domain" description="GST C-terminal" evidence="4">
    <location>
        <begin position="96"/>
        <end position="216"/>
    </location>
</feature>
<evidence type="ECO:0000256" key="2">
    <source>
        <dbReference type="ARBA" id="ARBA00022679"/>
    </source>
</evidence>
<dbReference type="PANTHER" id="PTHR44051">
    <property type="entry name" value="GLUTATHIONE S-TRANSFERASE-RELATED"/>
    <property type="match status" value="1"/>
</dbReference>
<dbReference type="PROSITE" id="PS50405">
    <property type="entry name" value="GST_CTER"/>
    <property type="match status" value="1"/>
</dbReference>
<evidence type="ECO:0000259" key="3">
    <source>
        <dbReference type="PROSITE" id="PS50404"/>
    </source>
</evidence>